<keyword evidence="7 9" id="KW-0275">Fatty acid biosynthesis</keyword>
<dbReference type="InterPro" id="IPR001882">
    <property type="entry name" value="Biotin_BS"/>
</dbReference>
<dbReference type="InterPro" id="IPR001249">
    <property type="entry name" value="AcCoA_biotinCC"/>
</dbReference>
<dbReference type="InterPro" id="IPR050709">
    <property type="entry name" value="Biotin_Carboxyl_Carrier/Decarb"/>
</dbReference>
<evidence type="ECO:0000313" key="12">
    <source>
        <dbReference type="Proteomes" id="UP001168167"/>
    </source>
</evidence>
<keyword evidence="6 9" id="KW-0443">Lipid metabolism</keyword>
<dbReference type="PANTHER" id="PTHR45266:SF3">
    <property type="entry name" value="OXALOACETATE DECARBOXYLASE ALPHA CHAIN"/>
    <property type="match status" value="1"/>
</dbReference>
<reference evidence="11" key="2">
    <citation type="journal article" date="2023" name="Microbiome">
        <title>Synthase-selected sorting approach identifies a beta-lactone synthase in a nudibranch symbiotic bacterium.</title>
        <authorList>
            <person name="Dzunkova M."/>
            <person name="La Clair J.J."/>
            <person name="Tyml T."/>
            <person name="Doud D."/>
            <person name="Schulz F."/>
            <person name="Piquer-Esteban S."/>
            <person name="Porcel Sanchis D."/>
            <person name="Osborn A."/>
            <person name="Robinson D."/>
            <person name="Louie K.B."/>
            <person name="Bowen B.P."/>
            <person name="Bowers R.M."/>
            <person name="Lee J."/>
            <person name="Arnau V."/>
            <person name="Diaz-Villanueva W."/>
            <person name="Stepanauskas R."/>
            <person name="Gosliner T."/>
            <person name="Date S.V."/>
            <person name="Northen T.R."/>
            <person name="Cheng J.F."/>
            <person name="Burkart M.D."/>
            <person name="Woyke T."/>
        </authorList>
    </citation>
    <scope>NUCLEOTIDE SEQUENCE</scope>
    <source>
        <strain evidence="11">Df01</strain>
    </source>
</reference>
<evidence type="ECO:0000256" key="1">
    <source>
        <dbReference type="ARBA" id="ARBA00003761"/>
    </source>
</evidence>
<comment type="pathway">
    <text evidence="2 9">Lipid metabolism; fatty acid biosynthesis.</text>
</comment>
<evidence type="ECO:0000256" key="3">
    <source>
        <dbReference type="ARBA" id="ARBA00017562"/>
    </source>
</evidence>
<keyword evidence="11" id="KW-0436">Ligase</keyword>
<reference evidence="11" key="1">
    <citation type="submission" date="2022-08" db="EMBL/GenBank/DDBJ databases">
        <authorList>
            <person name="Dzunkova M."/>
            <person name="La Clair J."/>
            <person name="Tyml T."/>
            <person name="Doud D."/>
            <person name="Schulz F."/>
            <person name="Piquer S."/>
            <person name="Porcel Sanchis D."/>
            <person name="Osborn A."/>
            <person name="Robinson D."/>
            <person name="Louie K.B."/>
            <person name="Bowen B.P."/>
            <person name="Bowers R."/>
            <person name="Lee J."/>
            <person name="Arnau Llombart V."/>
            <person name="Diaz Villanueva W."/>
            <person name="Gosliner T."/>
            <person name="Northen T."/>
            <person name="Cheng J.-F."/>
            <person name="Burkart M.D."/>
            <person name="Woyke T."/>
        </authorList>
    </citation>
    <scope>NUCLEOTIDE SEQUENCE</scope>
    <source>
        <strain evidence="11">Df01</strain>
    </source>
</reference>
<keyword evidence="12" id="KW-1185">Reference proteome</keyword>
<dbReference type="CDD" id="cd06850">
    <property type="entry name" value="biotinyl_domain"/>
    <property type="match status" value="1"/>
</dbReference>
<dbReference type="InterPro" id="IPR000089">
    <property type="entry name" value="Biotin_lipoyl"/>
</dbReference>
<dbReference type="SUPFAM" id="SSF51230">
    <property type="entry name" value="Single hybrid motif"/>
    <property type="match status" value="1"/>
</dbReference>
<dbReference type="GO" id="GO:0003989">
    <property type="term" value="F:acetyl-CoA carboxylase activity"/>
    <property type="evidence" value="ECO:0007669"/>
    <property type="project" value="UniProtKB-EC"/>
</dbReference>
<dbReference type="Proteomes" id="UP001168167">
    <property type="component" value="Unassembled WGS sequence"/>
</dbReference>
<proteinExistence type="predicted"/>
<evidence type="ECO:0000256" key="2">
    <source>
        <dbReference type="ARBA" id="ARBA00005194"/>
    </source>
</evidence>
<evidence type="ECO:0000256" key="5">
    <source>
        <dbReference type="ARBA" id="ARBA00022832"/>
    </source>
</evidence>
<name>A0ABT7QJK2_9GAMM</name>
<dbReference type="PROSITE" id="PS00188">
    <property type="entry name" value="BIOTIN"/>
    <property type="match status" value="1"/>
</dbReference>
<evidence type="ECO:0000256" key="7">
    <source>
        <dbReference type="ARBA" id="ARBA00023160"/>
    </source>
</evidence>
<evidence type="ECO:0000256" key="4">
    <source>
        <dbReference type="ARBA" id="ARBA00022516"/>
    </source>
</evidence>
<keyword evidence="4 9" id="KW-0444">Lipid biosynthesis</keyword>
<dbReference type="NCBIfam" id="TIGR00531">
    <property type="entry name" value="BCCP"/>
    <property type="match status" value="1"/>
</dbReference>
<protein>
    <recommendedName>
        <fullName evidence="3 9">Biotin carboxyl carrier protein of acetyl-CoA carboxylase</fullName>
    </recommendedName>
</protein>
<comment type="function">
    <text evidence="1 9">This protein is a component of the acetyl coenzyme A carboxylase complex; first, biotin carboxylase catalyzes the carboxylation of the carrier protein and then the transcarboxylase transfers the carboxyl group to form malonyl-CoA.</text>
</comment>
<gene>
    <name evidence="11" type="primary">accB</name>
    <name evidence="11" type="ORF">NQX30_00680</name>
</gene>
<feature type="domain" description="Lipoyl-binding" evidence="10">
    <location>
        <begin position="73"/>
        <end position="149"/>
    </location>
</feature>
<evidence type="ECO:0000256" key="9">
    <source>
        <dbReference type="RuleBase" id="RU364072"/>
    </source>
</evidence>
<dbReference type="PANTHER" id="PTHR45266">
    <property type="entry name" value="OXALOACETATE DECARBOXYLASE ALPHA CHAIN"/>
    <property type="match status" value="1"/>
</dbReference>
<evidence type="ECO:0000313" key="11">
    <source>
        <dbReference type="EMBL" id="MDM5146903.1"/>
    </source>
</evidence>
<dbReference type="Pfam" id="PF00364">
    <property type="entry name" value="Biotin_lipoyl"/>
    <property type="match status" value="1"/>
</dbReference>
<dbReference type="InterPro" id="IPR011053">
    <property type="entry name" value="Single_hybrid_motif"/>
</dbReference>
<sequence>MDLRKLKTILELFEGSTVVTELEISEGDDKLRLAKGAAPLFPVAPTPAVVVPSDNDAVPAKPVTPAAEEPVKGTTITSPMVGTFYRAPSPEMSPFVRVGQTVEAGETLCIIEAMKLMNEIPATVSGKVISILAESGGPVSYGDSLFIIE</sequence>
<accession>A0ABT7QJK2</accession>
<evidence type="ECO:0000259" key="10">
    <source>
        <dbReference type="PROSITE" id="PS50968"/>
    </source>
</evidence>
<dbReference type="Gene3D" id="2.40.50.100">
    <property type="match status" value="1"/>
</dbReference>
<keyword evidence="8 9" id="KW-0092">Biotin</keyword>
<organism evidence="11 12">
    <name type="scientific">Candidatus Doriopsillibacter californiensis</name>
    <dbReference type="NCBI Taxonomy" id="2970740"/>
    <lineage>
        <taxon>Bacteria</taxon>
        <taxon>Pseudomonadati</taxon>
        <taxon>Pseudomonadota</taxon>
        <taxon>Gammaproteobacteria</taxon>
        <taxon>Candidatus Tethybacterales</taxon>
        <taxon>Candidatus Persebacteraceae</taxon>
        <taxon>Candidatus Doriopsillibacter</taxon>
    </lineage>
</organism>
<dbReference type="PRINTS" id="PR01071">
    <property type="entry name" value="ACOABIOTINCC"/>
</dbReference>
<keyword evidence="5 9" id="KW-0276">Fatty acid metabolism</keyword>
<evidence type="ECO:0000256" key="8">
    <source>
        <dbReference type="ARBA" id="ARBA00023267"/>
    </source>
</evidence>
<dbReference type="PROSITE" id="PS50968">
    <property type="entry name" value="BIOTINYL_LIPOYL"/>
    <property type="match status" value="1"/>
</dbReference>
<comment type="caution">
    <text evidence="11">The sequence shown here is derived from an EMBL/GenBank/DDBJ whole genome shotgun (WGS) entry which is preliminary data.</text>
</comment>
<evidence type="ECO:0000256" key="6">
    <source>
        <dbReference type="ARBA" id="ARBA00023098"/>
    </source>
</evidence>
<dbReference type="EMBL" id="JANQAO010000001">
    <property type="protein sequence ID" value="MDM5146903.1"/>
    <property type="molecule type" value="Genomic_DNA"/>
</dbReference>